<evidence type="ECO:0000313" key="2">
    <source>
        <dbReference type="EMBL" id="MBB6521622.1"/>
    </source>
</evidence>
<comment type="caution">
    <text evidence="2">The sequence shown here is derived from an EMBL/GenBank/DDBJ whole genome shotgun (WGS) entry which is preliminary data.</text>
</comment>
<accession>A0A7X0JSU9</accession>
<dbReference type="SUPFAM" id="SSF56112">
    <property type="entry name" value="Protein kinase-like (PK-like)"/>
    <property type="match status" value="1"/>
</dbReference>
<keyword evidence="3" id="KW-1185">Reference proteome</keyword>
<gene>
    <name evidence="2" type="ORF">HNR48_001907</name>
</gene>
<reference evidence="2 3" key="1">
    <citation type="submission" date="2020-08" db="EMBL/GenBank/DDBJ databases">
        <title>Genomic Encyclopedia of Type Strains, Phase IV (KMG-IV): sequencing the most valuable type-strain genomes for metagenomic binning, comparative biology and taxonomic classification.</title>
        <authorList>
            <person name="Goeker M."/>
        </authorList>
    </citation>
    <scope>NUCLEOTIDE SEQUENCE [LARGE SCALE GENOMIC DNA]</scope>
    <source>
        <strain evidence="2 3">DSM 22368</strain>
    </source>
</reference>
<dbReference type="AlphaFoldDB" id="A0A7X0JSU9"/>
<dbReference type="InterPro" id="IPR002575">
    <property type="entry name" value="Aminoglycoside_PTrfase"/>
</dbReference>
<protein>
    <submittedName>
        <fullName evidence="2">Thiamine kinase-like enzyme</fullName>
    </submittedName>
</protein>
<evidence type="ECO:0000259" key="1">
    <source>
        <dbReference type="Pfam" id="PF01636"/>
    </source>
</evidence>
<evidence type="ECO:0000313" key="3">
    <source>
        <dbReference type="Proteomes" id="UP000528457"/>
    </source>
</evidence>
<keyword evidence="2" id="KW-0808">Transferase</keyword>
<proteinExistence type="predicted"/>
<dbReference type="InterPro" id="IPR051678">
    <property type="entry name" value="AGP_Transferase"/>
</dbReference>
<dbReference type="InterPro" id="IPR011009">
    <property type="entry name" value="Kinase-like_dom_sf"/>
</dbReference>
<dbReference type="Proteomes" id="UP000528457">
    <property type="component" value="Unassembled WGS sequence"/>
</dbReference>
<name>A0A7X0JSU9_9GAMM</name>
<keyword evidence="2" id="KW-0418">Kinase</keyword>
<dbReference type="EMBL" id="JACHHT010000002">
    <property type="protein sequence ID" value="MBB6521622.1"/>
    <property type="molecule type" value="Genomic_DNA"/>
</dbReference>
<dbReference type="Pfam" id="PF01636">
    <property type="entry name" value="APH"/>
    <property type="match status" value="1"/>
</dbReference>
<feature type="domain" description="Aminoglycoside phosphotransferase" evidence="1">
    <location>
        <begin position="33"/>
        <end position="238"/>
    </location>
</feature>
<sequence length="305" mass="34647">MSRVLSLAERQRMLALLPEPWCNAAYEFSVLPSESNDNFLLSAEGMASLVLRIAKADAQSLGVNRNLEQTLYGWAANIGLSPELLWVDKQRGVMLSRYCADDVAAHDSDAFIRSLAEQLARLHSVPHKELPFHVHGRCIFDHTSTYKKLLMENSVGQSLQLTSTIHSALEFAQKCWPGMSEAQCLCHSDLHRDNILFHEGRVFFLDWEYTAITPAILDIASLAQSYAWNEQQLQSFYSCYLSAKAIPDNAHSEHFSRLIRELPVARFLLALQSYYWSLLHYSEGKQACEYFDILELEAGRLLAIM</sequence>
<dbReference type="InParanoid" id="A0A7X0JSU9"/>
<dbReference type="PANTHER" id="PTHR21310">
    <property type="entry name" value="AMINOGLYCOSIDE PHOSPHOTRANSFERASE-RELATED-RELATED"/>
    <property type="match status" value="1"/>
</dbReference>
<dbReference type="Gene3D" id="3.30.200.20">
    <property type="entry name" value="Phosphorylase Kinase, domain 1"/>
    <property type="match status" value="1"/>
</dbReference>
<organism evidence="2 3">
    <name type="scientific">Pseudoteredinibacter isoporae</name>
    <dbReference type="NCBI Taxonomy" id="570281"/>
    <lineage>
        <taxon>Bacteria</taxon>
        <taxon>Pseudomonadati</taxon>
        <taxon>Pseudomonadota</taxon>
        <taxon>Gammaproteobacteria</taxon>
        <taxon>Cellvibrionales</taxon>
        <taxon>Cellvibrionaceae</taxon>
        <taxon>Pseudoteredinibacter</taxon>
    </lineage>
</organism>
<dbReference type="Gene3D" id="3.90.1200.10">
    <property type="match status" value="1"/>
</dbReference>
<dbReference type="GO" id="GO:0016301">
    <property type="term" value="F:kinase activity"/>
    <property type="evidence" value="ECO:0007669"/>
    <property type="project" value="UniProtKB-KW"/>
</dbReference>
<dbReference type="RefSeq" id="WP_166844455.1">
    <property type="nucleotide sequence ID" value="NZ_JAAONY010000002.1"/>
</dbReference>